<dbReference type="EMBL" id="JAAALK010000284">
    <property type="protein sequence ID" value="KAG8067846.1"/>
    <property type="molecule type" value="Genomic_DNA"/>
</dbReference>
<dbReference type="Proteomes" id="UP000729402">
    <property type="component" value="Unassembled WGS sequence"/>
</dbReference>
<evidence type="ECO:0000313" key="3">
    <source>
        <dbReference type="Proteomes" id="UP000729402"/>
    </source>
</evidence>
<evidence type="ECO:0008006" key="4">
    <source>
        <dbReference type="Google" id="ProtNLM"/>
    </source>
</evidence>
<reference evidence="2" key="2">
    <citation type="submission" date="2021-02" db="EMBL/GenBank/DDBJ databases">
        <authorList>
            <person name="Kimball J.A."/>
            <person name="Haas M.W."/>
            <person name="Macchietto M."/>
            <person name="Kono T."/>
            <person name="Duquette J."/>
            <person name="Shao M."/>
        </authorList>
    </citation>
    <scope>NUCLEOTIDE SEQUENCE</scope>
    <source>
        <tissue evidence="2">Fresh leaf tissue</tissue>
    </source>
</reference>
<sequence length="84" mass="9633">MAFLLFLLLRRRRLRSLPVRRAPVSTSNGPHAGALITLAHMKMLLAPSFPTILYGRYIHGTHHHTLDERQDQHHVSDLAKFLCL</sequence>
<name>A0A8J5VQU4_ZIZPA</name>
<keyword evidence="1" id="KW-0732">Signal</keyword>
<feature type="signal peptide" evidence="1">
    <location>
        <begin position="1"/>
        <end position="16"/>
    </location>
</feature>
<keyword evidence="3" id="KW-1185">Reference proteome</keyword>
<comment type="caution">
    <text evidence="2">The sequence shown here is derived from an EMBL/GenBank/DDBJ whole genome shotgun (WGS) entry which is preliminary data.</text>
</comment>
<feature type="chain" id="PRO_5035291753" description="Fatty acid desaturase domain-containing protein" evidence="1">
    <location>
        <begin position="17"/>
        <end position="84"/>
    </location>
</feature>
<gene>
    <name evidence="2" type="ORF">GUJ93_ZPchr0005g14531</name>
</gene>
<protein>
    <recommendedName>
        <fullName evidence="4">Fatty acid desaturase domain-containing protein</fullName>
    </recommendedName>
</protein>
<evidence type="ECO:0000313" key="2">
    <source>
        <dbReference type="EMBL" id="KAG8067846.1"/>
    </source>
</evidence>
<accession>A0A8J5VQU4</accession>
<evidence type="ECO:0000256" key="1">
    <source>
        <dbReference type="SAM" id="SignalP"/>
    </source>
</evidence>
<reference evidence="2" key="1">
    <citation type="journal article" date="2021" name="bioRxiv">
        <title>Whole Genome Assembly and Annotation of Northern Wild Rice, Zizania palustris L., Supports a Whole Genome Duplication in the Zizania Genus.</title>
        <authorList>
            <person name="Haas M."/>
            <person name="Kono T."/>
            <person name="Macchietto M."/>
            <person name="Millas R."/>
            <person name="McGilp L."/>
            <person name="Shao M."/>
            <person name="Duquette J."/>
            <person name="Hirsch C.N."/>
            <person name="Kimball J."/>
        </authorList>
    </citation>
    <scope>NUCLEOTIDE SEQUENCE</scope>
    <source>
        <tissue evidence="2">Fresh leaf tissue</tissue>
    </source>
</reference>
<proteinExistence type="predicted"/>
<organism evidence="2 3">
    <name type="scientific">Zizania palustris</name>
    <name type="common">Northern wild rice</name>
    <dbReference type="NCBI Taxonomy" id="103762"/>
    <lineage>
        <taxon>Eukaryota</taxon>
        <taxon>Viridiplantae</taxon>
        <taxon>Streptophyta</taxon>
        <taxon>Embryophyta</taxon>
        <taxon>Tracheophyta</taxon>
        <taxon>Spermatophyta</taxon>
        <taxon>Magnoliopsida</taxon>
        <taxon>Liliopsida</taxon>
        <taxon>Poales</taxon>
        <taxon>Poaceae</taxon>
        <taxon>BOP clade</taxon>
        <taxon>Oryzoideae</taxon>
        <taxon>Oryzeae</taxon>
        <taxon>Zizaniinae</taxon>
        <taxon>Zizania</taxon>
    </lineage>
</organism>
<dbReference type="AlphaFoldDB" id="A0A8J5VQU4"/>